<dbReference type="OMA" id="QWEPMIS"/>
<evidence type="ECO:0000256" key="2">
    <source>
        <dbReference type="SAM" id="MobiDB-lite"/>
    </source>
</evidence>
<evidence type="ECO:0000256" key="1">
    <source>
        <dbReference type="SAM" id="Coils"/>
    </source>
</evidence>
<protein>
    <submittedName>
        <fullName evidence="3 4">Uncharacterized protein</fullName>
    </submittedName>
</protein>
<dbReference type="PaxDb" id="3218-PP1S111_34V6.1"/>
<organism evidence="3">
    <name type="scientific">Physcomitrium patens</name>
    <name type="common">Spreading-leaved earth moss</name>
    <name type="synonym">Physcomitrella patens</name>
    <dbReference type="NCBI Taxonomy" id="3218"/>
    <lineage>
        <taxon>Eukaryota</taxon>
        <taxon>Viridiplantae</taxon>
        <taxon>Streptophyta</taxon>
        <taxon>Embryophyta</taxon>
        <taxon>Bryophyta</taxon>
        <taxon>Bryophytina</taxon>
        <taxon>Bryopsida</taxon>
        <taxon>Funariidae</taxon>
        <taxon>Funariales</taxon>
        <taxon>Funariaceae</taxon>
        <taxon>Physcomitrium</taxon>
    </lineage>
</organism>
<dbReference type="STRING" id="3218.A0A2K1LBR8"/>
<feature type="compositionally biased region" description="Polar residues" evidence="2">
    <location>
        <begin position="151"/>
        <end position="165"/>
    </location>
</feature>
<dbReference type="FunCoup" id="A0A2K1LBR8">
    <property type="interactions" value="2680"/>
</dbReference>
<gene>
    <name evidence="4" type="primary">LOC112291325</name>
    <name evidence="3" type="ORF">PHYPA_001896</name>
</gene>
<dbReference type="KEGG" id="ppp:112291325"/>
<keyword evidence="5" id="KW-1185">Reference proteome</keyword>
<reference evidence="3 5" key="1">
    <citation type="journal article" date="2008" name="Science">
        <title>The Physcomitrella genome reveals evolutionary insights into the conquest of land by plants.</title>
        <authorList>
            <person name="Rensing S."/>
            <person name="Lang D."/>
            <person name="Zimmer A."/>
            <person name="Terry A."/>
            <person name="Salamov A."/>
            <person name="Shapiro H."/>
            <person name="Nishiyama T."/>
            <person name="Perroud P.-F."/>
            <person name="Lindquist E."/>
            <person name="Kamisugi Y."/>
            <person name="Tanahashi T."/>
            <person name="Sakakibara K."/>
            <person name="Fujita T."/>
            <person name="Oishi K."/>
            <person name="Shin-I T."/>
            <person name="Kuroki Y."/>
            <person name="Toyoda A."/>
            <person name="Suzuki Y."/>
            <person name="Hashimoto A."/>
            <person name="Yamaguchi K."/>
            <person name="Sugano A."/>
            <person name="Kohara Y."/>
            <person name="Fujiyama A."/>
            <person name="Anterola A."/>
            <person name="Aoki S."/>
            <person name="Ashton N."/>
            <person name="Barbazuk W.B."/>
            <person name="Barker E."/>
            <person name="Bennetzen J."/>
            <person name="Bezanilla M."/>
            <person name="Blankenship R."/>
            <person name="Cho S.H."/>
            <person name="Dutcher S."/>
            <person name="Estelle M."/>
            <person name="Fawcett J.A."/>
            <person name="Gundlach H."/>
            <person name="Hanada K."/>
            <person name="Heyl A."/>
            <person name="Hicks K.A."/>
            <person name="Hugh J."/>
            <person name="Lohr M."/>
            <person name="Mayer K."/>
            <person name="Melkozernov A."/>
            <person name="Murata T."/>
            <person name="Nelson D."/>
            <person name="Pils B."/>
            <person name="Prigge M."/>
            <person name="Reiss B."/>
            <person name="Renner T."/>
            <person name="Rombauts S."/>
            <person name="Rushton P."/>
            <person name="Sanderfoot A."/>
            <person name="Schween G."/>
            <person name="Shiu S.-H."/>
            <person name="Stueber K."/>
            <person name="Theodoulou F.L."/>
            <person name="Tu H."/>
            <person name="Van de Peer Y."/>
            <person name="Verrier P.J."/>
            <person name="Waters E."/>
            <person name="Wood A."/>
            <person name="Yang L."/>
            <person name="Cove D."/>
            <person name="Cuming A."/>
            <person name="Hasebe M."/>
            <person name="Lucas S."/>
            <person name="Mishler D.B."/>
            <person name="Reski R."/>
            <person name="Grigoriev I."/>
            <person name="Quatrano R.S."/>
            <person name="Boore J.L."/>
        </authorList>
    </citation>
    <scope>NUCLEOTIDE SEQUENCE [LARGE SCALE GENOMIC DNA]</scope>
    <source>
        <strain evidence="4 5">cv. Gransden 2004</strain>
    </source>
</reference>
<dbReference type="InterPro" id="IPR040289">
    <property type="entry name" value="MBP2C"/>
</dbReference>
<dbReference type="Gramene" id="Pp3c1_41070V3.1">
    <property type="protein sequence ID" value="Pp3c1_41070V3.1"/>
    <property type="gene ID" value="Pp3c1_41070"/>
</dbReference>
<dbReference type="GeneID" id="112291325"/>
<name>A0A2K1LBR8_PHYPA</name>
<dbReference type="RefSeq" id="XP_024394303.1">
    <property type="nucleotide sequence ID" value="XM_024538535.2"/>
</dbReference>
<dbReference type="Gramene" id="Pp3c1_41070V3.2">
    <property type="protein sequence ID" value="Pp3c1_41070V3.2"/>
    <property type="gene ID" value="Pp3c1_41070"/>
</dbReference>
<proteinExistence type="predicted"/>
<evidence type="ECO:0000313" key="3">
    <source>
        <dbReference type="EMBL" id="PNR63470.1"/>
    </source>
</evidence>
<dbReference type="GO" id="GO:0008017">
    <property type="term" value="F:microtubule binding"/>
    <property type="evidence" value="ECO:0007669"/>
    <property type="project" value="InterPro"/>
</dbReference>
<feature type="region of interest" description="Disordered" evidence="2">
    <location>
        <begin position="151"/>
        <end position="211"/>
    </location>
</feature>
<dbReference type="EnsemblPlants" id="Pp3c1_41070V3.2">
    <property type="protein sequence ID" value="Pp3c1_41070V3.2"/>
    <property type="gene ID" value="Pp3c1_41070"/>
</dbReference>
<sequence length="419" mass="47349">MASFRGSKAMTGGNGVAPEVDPALYRNLVEMIPLMESFMEQQGSRTSMFGHQASMIYTPAPLRESLYKPYESPLKARKVPLTPKRTPTRELNREEPKEECRWEESENILRRIEGDTAPEDVSKDTRHLLVEIEELKQKLWEKDCLLETLSQRSNQPLESHGSQTDDSQKPTEKETTDTTSWQSKGTEGNDPQGGSFEFDRQLGNNASHGNGINVVKEKSADMKLLQAQIDELRQELAEKDRYVQSAQLELREQQQGLGEMRLLLEQAERGIVKTNHKANSMEAELNTLRCQVLTLRYQLDAVDATELADANQSEQQDDADTPYRVDMVSTIASEEVEQQTTFLVCVSGPNDEEQLTPVLEGSKEEKEKIELATRKYEAAVIAARERPSGESLMMVAECRKQLNDYLKDALAMQDFGSQL</sequence>
<dbReference type="EnsemblPlants" id="Pp3c1_41070V3.1">
    <property type="protein sequence ID" value="Pp3c1_41070V3.1"/>
    <property type="gene ID" value="Pp3c1_41070"/>
</dbReference>
<dbReference type="GO" id="GO:0010497">
    <property type="term" value="P:plasmodesmata-mediated intercellular transport"/>
    <property type="evidence" value="ECO:0007669"/>
    <property type="project" value="InterPro"/>
</dbReference>
<evidence type="ECO:0000313" key="5">
    <source>
        <dbReference type="Proteomes" id="UP000006727"/>
    </source>
</evidence>
<dbReference type="EMBL" id="ABEU02000001">
    <property type="protein sequence ID" value="PNR63470.1"/>
    <property type="molecule type" value="Genomic_DNA"/>
</dbReference>
<feature type="compositionally biased region" description="Polar residues" evidence="2">
    <location>
        <begin position="177"/>
        <end position="186"/>
    </location>
</feature>
<feature type="coiled-coil region" evidence="1">
    <location>
        <begin position="215"/>
        <end position="291"/>
    </location>
</feature>
<evidence type="ECO:0000313" key="4">
    <source>
        <dbReference type="EnsemblPlants" id="Pp3c1_41070V3.1"/>
    </source>
</evidence>
<dbReference type="AlphaFoldDB" id="A0A2K1LBR8"/>
<dbReference type="PANTHER" id="PTHR35502">
    <property type="entry name" value="PROTEIN MICROTUBULE BINDING PROTEIN 2C"/>
    <property type="match status" value="1"/>
</dbReference>
<feature type="compositionally biased region" description="Basic and acidic residues" evidence="2">
    <location>
        <begin position="166"/>
        <end position="176"/>
    </location>
</feature>
<reference evidence="3 5" key="2">
    <citation type="journal article" date="2018" name="Plant J.">
        <title>The Physcomitrella patens chromosome-scale assembly reveals moss genome structure and evolution.</title>
        <authorList>
            <person name="Lang D."/>
            <person name="Ullrich K.K."/>
            <person name="Murat F."/>
            <person name="Fuchs J."/>
            <person name="Jenkins J."/>
            <person name="Haas F.B."/>
            <person name="Piednoel M."/>
            <person name="Gundlach H."/>
            <person name="Van Bel M."/>
            <person name="Meyberg R."/>
            <person name="Vives C."/>
            <person name="Morata J."/>
            <person name="Symeonidi A."/>
            <person name="Hiss M."/>
            <person name="Muchero W."/>
            <person name="Kamisugi Y."/>
            <person name="Saleh O."/>
            <person name="Blanc G."/>
            <person name="Decker E.L."/>
            <person name="van Gessel N."/>
            <person name="Grimwood J."/>
            <person name="Hayes R.D."/>
            <person name="Graham S.W."/>
            <person name="Gunter L.E."/>
            <person name="McDaniel S.F."/>
            <person name="Hoernstein S.N.W."/>
            <person name="Larsson A."/>
            <person name="Li F.W."/>
            <person name="Perroud P.F."/>
            <person name="Phillips J."/>
            <person name="Ranjan P."/>
            <person name="Rokshar D.S."/>
            <person name="Rothfels C.J."/>
            <person name="Schneider L."/>
            <person name="Shu S."/>
            <person name="Stevenson D.W."/>
            <person name="Thummler F."/>
            <person name="Tillich M."/>
            <person name="Villarreal Aguilar J.C."/>
            <person name="Widiez T."/>
            <person name="Wong G.K."/>
            <person name="Wymore A."/>
            <person name="Zhang Y."/>
            <person name="Zimmer A.D."/>
            <person name="Quatrano R.S."/>
            <person name="Mayer K.F.X."/>
            <person name="Goodstein D."/>
            <person name="Casacuberta J.M."/>
            <person name="Vandepoele K."/>
            <person name="Reski R."/>
            <person name="Cuming A.C."/>
            <person name="Tuskan G.A."/>
            <person name="Maumus F."/>
            <person name="Salse J."/>
            <person name="Schmutz J."/>
            <person name="Rensing S.A."/>
        </authorList>
    </citation>
    <scope>NUCLEOTIDE SEQUENCE [LARGE SCALE GENOMIC DNA]</scope>
    <source>
        <strain evidence="4 5">cv. Gransden 2004</strain>
    </source>
</reference>
<accession>A0A2K1LBR8</accession>
<keyword evidence="1" id="KW-0175">Coiled coil</keyword>
<dbReference type="Proteomes" id="UP000006727">
    <property type="component" value="Chromosome 1"/>
</dbReference>
<dbReference type="PANTHER" id="PTHR35502:SF2">
    <property type="entry name" value="PROTEIN MICROTUBULE BINDING PROTEIN 2C"/>
    <property type="match status" value="1"/>
</dbReference>
<dbReference type="OrthoDB" id="1915670at2759"/>
<reference evidence="4" key="3">
    <citation type="submission" date="2020-12" db="UniProtKB">
        <authorList>
            <consortium name="EnsemblPlants"/>
        </authorList>
    </citation>
    <scope>IDENTIFICATION</scope>
</reference>